<dbReference type="EC" id="4.1.3.27" evidence="11"/>
<evidence type="ECO:0000313" key="14">
    <source>
        <dbReference type="EMBL" id="AEA48025.1"/>
    </source>
</evidence>
<comment type="cofactor">
    <cofactor evidence="1 11">
        <name>Mg(2+)</name>
        <dbReference type="ChEBI" id="CHEBI:18420"/>
    </cofactor>
</comment>
<evidence type="ECO:0000256" key="7">
    <source>
        <dbReference type="ARBA" id="ARBA00022842"/>
    </source>
</evidence>
<dbReference type="GO" id="GO:0000162">
    <property type="term" value="P:L-tryptophan biosynthetic process"/>
    <property type="evidence" value="ECO:0007669"/>
    <property type="project" value="UniProtKB-UniPathway"/>
</dbReference>
<keyword evidence="7 11" id="KW-0460">Magnesium</keyword>
<dbReference type="GeneID" id="10395167"/>
<organism evidence="14 15">
    <name type="scientific">Archaeoglobus veneficus (strain DSM 11195 / SNP6)</name>
    <dbReference type="NCBI Taxonomy" id="693661"/>
    <lineage>
        <taxon>Archaea</taxon>
        <taxon>Methanobacteriati</taxon>
        <taxon>Methanobacteriota</taxon>
        <taxon>Archaeoglobi</taxon>
        <taxon>Archaeoglobales</taxon>
        <taxon>Archaeoglobaceae</taxon>
        <taxon>Archaeoglobus</taxon>
    </lineage>
</organism>
<dbReference type="InterPro" id="IPR006805">
    <property type="entry name" value="Anth_synth_I_N"/>
</dbReference>
<evidence type="ECO:0000256" key="2">
    <source>
        <dbReference type="ARBA" id="ARBA00004873"/>
    </source>
</evidence>
<comment type="function">
    <text evidence="11">Part of a heterotetrameric complex that catalyzes the two-step biosynthesis of anthranilate, an intermediate in the biosynthesis of L-tryptophan. In the first step, the glutamine-binding beta subunit (TrpG) of anthranilate synthase (AS) provides the glutamine amidotransferase activity which generates ammonia as a substrate that, along with chorismate, is used in the second step, catalyzed by the large alpha subunit of AS (TrpE) to produce anthranilate. In the absence of TrpG, TrpE can synthesize anthranilate directly from chorismate and high concentrations of ammonia.</text>
</comment>
<dbReference type="PRINTS" id="PR00095">
    <property type="entry name" value="ANTSNTHASEI"/>
</dbReference>
<dbReference type="STRING" id="693661.Arcve_2034"/>
<evidence type="ECO:0000259" key="13">
    <source>
        <dbReference type="Pfam" id="PF04715"/>
    </source>
</evidence>
<keyword evidence="4 11" id="KW-0028">Amino-acid biosynthesis</keyword>
<name>F2KS86_ARCVS</name>
<dbReference type="Gene3D" id="3.60.120.10">
    <property type="entry name" value="Anthranilate synthase"/>
    <property type="match status" value="1"/>
</dbReference>
<dbReference type="UniPathway" id="UPA00035">
    <property type="reaction ID" value="UER00040"/>
</dbReference>
<evidence type="ECO:0000256" key="8">
    <source>
        <dbReference type="ARBA" id="ARBA00023141"/>
    </source>
</evidence>
<dbReference type="RefSeq" id="WP_013684676.1">
    <property type="nucleotide sequence ID" value="NC_015320.1"/>
</dbReference>
<keyword evidence="5 11" id="KW-0479">Metal-binding</keyword>
<dbReference type="Proteomes" id="UP000008136">
    <property type="component" value="Chromosome"/>
</dbReference>
<dbReference type="PANTHER" id="PTHR11236">
    <property type="entry name" value="AMINOBENZOATE/ANTHRANILATE SYNTHASE"/>
    <property type="match status" value="1"/>
</dbReference>
<dbReference type="InterPro" id="IPR010116">
    <property type="entry name" value="Anthranilate_synth_I_arc_typ"/>
</dbReference>
<evidence type="ECO:0000259" key="12">
    <source>
        <dbReference type="Pfam" id="PF00425"/>
    </source>
</evidence>
<dbReference type="InterPro" id="IPR019999">
    <property type="entry name" value="Anth_synth_I-like"/>
</dbReference>
<evidence type="ECO:0000256" key="1">
    <source>
        <dbReference type="ARBA" id="ARBA00001946"/>
    </source>
</evidence>
<dbReference type="GO" id="GO:0004049">
    <property type="term" value="F:anthranilate synthase activity"/>
    <property type="evidence" value="ECO:0007669"/>
    <property type="project" value="UniProtKB-EC"/>
</dbReference>
<dbReference type="AlphaFoldDB" id="F2KS86"/>
<dbReference type="SUPFAM" id="SSF56322">
    <property type="entry name" value="ADC synthase"/>
    <property type="match status" value="1"/>
</dbReference>
<evidence type="ECO:0000256" key="4">
    <source>
        <dbReference type="ARBA" id="ARBA00022605"/>
    </source>
</evidence>
<feature type="domain" description="Anthranilate synthase component I N-terminal" evidence="13">
    <location>
        <begin position="11"/>
        <end position="130"/>
    </location>
</feature>
<evidence type="ECO:0000256" key="3">
    <source>
        <dbReference type="ARBA" id="ARBA00009562"/>
    </source>
</evidence>
<evidence type="ECO:0000256" key="6">
    <source>
        <dbReference type="ARBA" id="ARBA00022822"/>
    </source>
</evidence>
<reference evidence="14 15" key="1">
    <citation type="submission" date="2011-03" db="EMBL/GenBank/DDBJ databases">
        <title>The complete genome of Archaeoglobus veneficus SNP6.</title>
        <authorList>
            <consortium name="US DOE Joint Genome Institute (JGI-PGF)"/>
            <person name="Lucas S."/>
            <person name="Copeland A."/>
            <person name="Lapidus A."/>
            <person name="Bruce D."/>
            <person name="Goodwin L."/>
            <person name="Pitluck S."/>
            <person name="Kyrpides N."/>
            <person name="Mavromatis K."/>
            <person name="Pagani I."/>
            <person name="Ivanova N."/>
            <person name="Mikhailova N."/>
            <person name="Lu M."/>
            <person name="Detter J.C."/>
            <person name="Tapia R."/>
            <person name="Han C."/>
            <person name="Land M."/>
            <person name="Hauser L."/>
            <person name="Markowitz V."/>
            <person name="Cheng J.-F."/>
            <person name="Hugenholtz P."/>
            <person name="Woyke T."/>
            <person name="Wu D."/>
            <person name="Spring S."/>
            <person name="Brambilla E."/>
            <person name="Klenk H.-P."/>
            <person name="Eisen J.A."/>
        </authorList>
    </citation>
    <scope>NUCLEOTIDE SEQUENCE [LARGE SCALE GENOMIC DNA]</scope>
    <source>
        <strain>SNP6</strain>
    </source>
</reference>
<comment type="pathway">
    <text evidence="2 11">Amino-acid biosynthesis; L-tryptophan biosynthesis; L-tryptophan from chorismate: step 1/5.</text>
</comment>
<proteinExistence type="inferred from homology"/>
<comment type="subunit">
    <text evidence="11">Heterotetramer consisting of two non-identical subunits: a beta subunit (TrpG) and a large alpha subunit (TrpE).</text>
</comment>
<evidence type="ECO:0000256" key="9">
    <source>
        <dbReference type="ARBA" id="ARBA00023239"/>
    </source>
</evidence>
<evidence type="ECO:0000313" key="15">
    <source>
        <dbReference type="Proteomes" id="UP000008136"/>
    </source>
</evidence>
<dbReference type="PANTHER" id="PTHR11236:SF9">
    <property type="entry name" value="ANTHRANILATE SYNTHASE COMPONENT 1"/>
    <property type="match status" value="1"/>
</dbReference>
<evidence type="ECO:0000256" key="11">
    <source>
        <dbReference type="RuleBase" id="RU364045"/>
    </source>
</evidence>
<gene>
    <name evidence="11" type="primary">trpE</name>
    <name evidence="14" type="ordered locus">Arcve_2034</name>
</gene>
<dbReference type="eggNOG" id="arCOG02014">
    <property type="taxonomic scope" value="Archaea"/>
</dbReference>
<dbReference type="OrthoDB" id="25514at2157"/>
<comment type="similarity">
    <text evidence="3 11">Belongs to the anthranilate synthase component I family.</text>
</comment>
<comment type="catalytic activity">
    <reaction evidence="10 11">
        <text>chorismate + L-glutamine = anthranilate + pyruvate + L-glutamate + H(+)</text>
        <dbReference type="Rhea" id="RHEA:21732"/>
        <dbReference type="ChEBI" id="CHEBI:15361"/>
        <dbReference type="ChEBI" id="CHEBI:15378"/>
        <dbReference type="ChEBI" id="CHEBI:16567"/>
        <dbReference type="ChEBI" id="CHEBI:29748"/>
        <dbReference type="ChEBI" id="CHEBI:29985"/>
        <dbReference type="ChEBI" id="CHEBI:58359"/>
        <dbReference type="EC" id="4.1.3.27"/>
    </reaction>
</comment>
<keyword evidence="15" id="KW-1185">Reference proteome</keyword>
<dbReference type="GO" id="GO:0046872">
    <property type="term" value="F:metal ion binding"/>
    <property type="evidence" value="ECO:0007669"/>
    <property type="project" value="UniProtKB-KW"/>
</dbReference>
<dbReference type="InterPro" id="IPR015890">
    <property type="entry name" value="Chorismate_C"/>
</dbReference>
<protein>
    <recommendedName>
        <fullName evidence="11">Anthranilate synthase component 1</fullName>
        <ecNumber evidence="11">4.1.3.27</ecNumber>
    </recommendedName>
</protein>
<dbReference type="KEGG" id="ave:Arcve_2034"/>
<dbReference type="EMBL" id="CP002588">
    <property type="protein sequence ID" value="AEA48025.1"/>
    <property type="molecule type" value="Genomic_DNA"/>
</dbReference>
<evidence type="ECO:0000256" key="5">
    <source>
        <dbReference type="ARBA" id="ARBA00022723"/>
    </source>
</evidence>
<dbReference type="NCBIfam" id="NF010087">
    <property type="entry name" value="PRK13572.1"/>
    <property type="match status" value="1"/>
</dbReference>
<accession>F2KS86</accession>
<feature type="domain" description="Chorismate-utilising enzyme C-terminal" evidence="12">
    <location>
        <begin position="174"/>
        <end position="428"/>
    </location>
</feature>
<evidence type="ECO:0000256" key="10">
    <source>
        <dbReference type="ARBA" id="ARBA00047683"/>
    </source>
</evidence>
<dbReference type="NCBIfam" id="TIGR01820">
    <property type="entry name" value="TrpE-arch"/>
    <property type="match status" value="1"/>
</dbReference>
<keyword evidence="6 11" id="KW-0822">Tryptophan biosynthesis</keyword>
<sequence>MSVLIKKLSYVDPLKLYNVLRDEAMPFILESLTKHEHRARFTFISSSPKYVVEVCEDTRVDGKKVSKERNPFQALKPFFDGETGGTKFSGGFVGYTAYDSIHTLIGGEIEEPSVYGYYSRVFVYDHIAGNFYFLSLNSSREEEKYAERVVGKARRTRIEDEDGGSSIKGCDAEKEEFMEMVERAKEYIFAGDAFQIVLSREYCIETDYSAFQIYRKLREINPSPYMFLLEFDKVGKAVVGASPETMASVENNIVKINPIAGTAPRGSSDEEDAEIAAKLLADEKERAEHVMLVDLARNDVRRVSKPGSVRVTRFFDVVKYSHVQHIESEVEGELADDMTMFDAMDAAFPAGTLTGAPKIRAMEIIDELEKSRRRVYGGSVGYFSINGCADMAIAIRMVEIDKVCRVRAGAGIVADSKPEKEFYETEKKMAAVMKAFGVVR</sequence>
<dbReference type="InterPro" id="IPR005801">
    <property type="entry name" value="ADC_synthase"/>
</dbReference>
<keyword evidence="8 11" id="KW-0057">Aromatic amino acid biosynthesis</keyword>
<dbReference type="HOGENOM" id="CLU_006493_9_2_2"/>
<keyword evidence="9 11" id="KW-0456">Lyase</keyword>
<dbReference type="Pfam" id="PF04715">
    <property type="entry name" value="Anth_synt_I_N"/>
    <property type="match status" value="1"/>
</dbReference>
<dbReference type="Pfam" id="PF00425">
    <property type="entry name" value="Chorismate_bind"/>
    <property type="match status" value="1"/>
</dbReference>